<name>A0A6G1X9J4_9BACI</name>
<sequence>MKKSVALFFVFLLLVGCYSPSLEEAINKKGYENVEVLFQDDTDKIVIFSSRNKPNQTLHTLNSISKNTEFIYMTPLEIEWNF</sequence>
<evidence type="ECO:0008006" key="3">
    <source>
        <dbReference type="Google" id="ProtNLM"/>
    </source>
</evidence>
<reference evidence="1 2" key="1">
    <citation type="submission" date="2019-11" db="EMBL/GenBank/DDBJ databases">
        <authorList>
            <person name="Li J."/>
        </authorList>
    </citation>
    <scope>NUCLEOTIDE SEQUENCE [LARGE SCALE GENOMIC DNA]</scope>
    <source>
        <strain evidence="1 2">J4</strain>
    </source>
</reference>
<dbReference type="OrthoDB" id="2964548at2"/>
<accession>A0A6G1X9J4</accession>
<dbReference type="AlphaFoldDB" id="A0A6G1X9J4"/>
<gene>
    <name evidence="1" type="ORF">GH754_15025</name>
</gene>
<protein>
    <recommendedName>
        <fullName evidence="3">Lipoprotein</fullName>
    </recommendedName>
</protein>
<organism evidence="1 2">
    <name type="scientific">Salinibacillus xinjiangensis</name>
    <dbReference type="NCBI Taxonomy" id="1229268"/>
    <lineage>
        <taxon>Bacteria</taxon>
        <taxon>Bacillati</taxon>
        <taxon>Bacillota</taxon>
        <taxon>Bacilli</taxon>
        <taxon>Bacillales</taxon>
        <taxon>Bacillaceae</taxon>
        <taxon>Salinibacillus</taxon>
    </lineage>
</organism>
<comment type="caution">
    <text evidence="1">The sequence shown here is derived from an EMBL/GenBank/DDBJ whole genome shotgun (WGS) entry which is preliminary data.</text>
</comment>
<dbReference type="Proteomes" id="UP000480185">
    <property type="component" value="Unassembled WGS sequence"/>
</dbReference>
<dbReference type="PROSITE" id="PS51257">
    <property type="entry name" value="PROKAR_LIPOPROTEIN"/>
    <property type="match status" value="1"/>
</dbReference>
<evidence type="ECO:0000313" key="1">
    <source>
        <dbReference type="EMBL" id="MRG87599.1"/>
    </source>
</evidence>
<proteinExistence type="predicted"/>
<evidence type="ECO:0000313" key="2">
    <source>
        <dbReference type="Proteomes" id="UP000480185"/>
    </source>
</evidence>
<dbReference type="EMBL" id="WJNH01000010">
    <property type="protein sequence ID" value="MRG87599.1"/>
    <property type="molecule type" value="Genomic_DNA"/>
</dbReference>
<dbReference type="RefSeq" id="WP_153729488.1">
    <property type="nucleotide sequence ID" value="NZ_WJNH01000010.1"/>
</dbReference>
<keyword evidence="2" id="KW-1185">Reference proteome</keyword>